<organism evidence="2 3">
    <name type="scientific">Deinococcus aerius</name>
    <dbReference type="NCBI Taxonomy" id="200253"/>
    <lineage>
        <taxon>Bacteria</taxon>
        <taxon>Thermotogati</taxon>
        <taxon>Deinococcota</taxon>
        <taxon>Deinococci</taxon>
        <taxon>Deinococcales</taxon>
        <taxon>Deinococcaceae</taxon>
        <taxon>Deinococcus</taxon>
    </lineage>
</organism>
<evidence type="ECO:0000313" key="3">
    <source>
        <dbReference type="Proteomes" id="UP000236569"/>
    </source>
</evidence>
<keyword evidence="3" id="KW-1185">Reference proteome</keyword>
<evidence type="ECO:0000313" key="2">
    <source>
        <dbReference type="EMBL" id="GBF08008.1"/>
    </source>
</evidence>
<evidence type="ECO:0008006" key="4">
    <source>
        <dbReference type="Google" id="ProtNLM"/>
    </source>
</evidence>
<feature type="chain" id="PRO_5014475886" description="DUF4397 domain-containing protein" evidence="1">
    <location>
        <begin position="28"/>
        <end position="127"/>
    </location>
</feature>
<dbReference type="AlphaFoldDB" id="A0A2I9DN41"/>
<sequence length="127" mass="12932">MPTPKTLKALLLPALLTAAVTLPAASAAPVYFENGSGASGVVDVYVDGELVFNDVFADSAMMFPRDIAAGPHQVVVTPFSLAPGQADVLDTAVTIPDDGTSTLTLGPGQDDLGRDVLALSLEGGHAR</sequence>
<dbReference type="OrthoDB" id="72742at2"/>
<proteinExistence type="predicted"/>
<dbReference type="EMBL" id="BFAG01000021">
    <property type="protein sequence ID" value="GBF08008.1"/>
    <property type="molecule type" value="Genomic_DNA"/>
</dbReference>
<reference evidence="3" key="1">
    <citation type="submission" date="2018-01" db="EMBL/GenBank/DDBJ databases">
        <title>Draft Genome Sequence of the Radioresistant Bacterium Deinococcus aerius TR0125, Isolated from the Higher Atmosphere above Japan.</title>
        <authorList>
            <person name="Satoh K."/>
            <person name="Arai H."/>
            <person name="Sanzen T."/>
            <person name="Kawaguchi Y."/>
            <person name="Hayashi H."/>
            <person name="Yokobori S."/>
            <person name="Yamagishi A."/>
            <person name="Oono Y."/>
            <person name="Narumi I."/>
        </authorList>
    </citation>
    <scope>NUCLEOTIDE SEQUENCE [LARGE SCALE GENOMIC DNA]</scope>
    <source>
        <strain evidence="3">TR0125</strain>
    </source>
</reference>
<name>A0A2I9DN41_9DEIO</name>
<keyword evidence="1" id="KW-0732">Signal</keyword>
<gene>
    <name evidence="2" type="ORF">DAERI_210004</name>
</gene>
<accession>A0A2I9DN41</accession>
<evidence type="ECO:0000256" key="1">
    <source>
        <dbReference type="SAM" id="SignalP"/>
    </source>
</evidence>
<dbReference type="Proteomes" id="UP000236569">
    <property type="component" value="Unassembled WGS sequence"/>
</dbReference>
<comment type="caution">
    <text evidence="2">The sequence shown here is derived from an EMBL/GenBank/DDBJ whole genome shotgun (WGS) entry which is preliminary data.</text>
</comment>
<protein>
    <recommendedName>
        <fullName evidence="4">DUF4397 domain-containing protein</fullName>
    </recommendedName>
</protein>
<dbReference type="RefSeq" id="WP_103131290.1">
    <property type="nucleotide sequence ID" value="NZ_BFAG01000021.1"/>
</dbReference>
<feature type="signal peptide" evidence="1">
    <location>
        <begin position="1"/>
        <end position="27"/>
    </location>
</feature>